<gene>
    <name evidence="1" type="ORF">L6164_030225</name>
</gene>
<evidence type="ECO:0000313" key="2">
    <source>
        <dbReference type="Proteomes" id="UP000828941"/>
    </source>
</evidence>
<name>A0ACB9LC16_BAUVA</name>
<dbReference type="Proteomes" id="UP000828941">
    <property type="component" value="Chromosome 12"/>
</dbReference>
<organism evidence="1 2">
    <name type="scientific">Bauhinia variegata</name>
    <name type="common">Purple orchid tree</name>
    <name type="synonym">Phanera variegata</name>
    <dbReference type="NCBI Taxonomy" id="167791"/>
    <lineage>
        <taxon>Eukaryota</taxon>
        <taxon>Viridiplantae</taxon>
        <taxon>Streptophyta</taxon>
        <taxon>Embryophyta</taxon>
        <taxon>Tracheophyta</taxon>
        <taxon>Spermatophyta</taxon>
        <taxon>Magnoliopsida</taxon>
        <taxon>eudicotyledons</taxon>
        <taxon>Gunneridae</taxon>
        <taxon>Pentapetalae</taxon>
        <taxon>rosids</taxon>
        <taxon>fabids</taxon>
        <taxon>Fabales</taxon>
        <taxon>Fabaceae</taxon>
        <taxon>Cercidoideae</taxon>
        <taxon>Cercideae</taxon>
        <taxon>Bauhiniinae</taxon>
        <taxon>Bauhinia</taxon>
    </lineage>
</organism>
<proteinExistence type="predicted"/>
<evidence type="ECO:0000313" key="1">
    <source>
        <dbReference type="EMBL" id="KAI4306991.1"/>
    </source>
</evidence>
<protein>
    <submittedName>
        <fullName evidence="1">Uncharacterized protein</fullName>
    </submittedName>
</protein>
<comment type="caution">
    <text evidence="1">The sequence shown here is derived from an EMBL/GenBank/DDBJ whole genome shotgun (WGS) entry which is preliminary data.</text>
</comment>
<dbReference type="EMBL" id="CM039437">
    <property type="protein sequence ID" value="KAI4306991.1"/>
    <property type="molecule type" value="Genomic_DNA"/>
</dbReference>
<reference evidence="1 2" key="1">
    <citation type="journal article" date="2022" name="DNA Res.">
        <title>Chromosomal-level genome assembly of the orchid tree Bauhinia variegata (Leguminosae; Cercidoideae) supports the allotetraploid origin hypothesis of Bauhinia.</title>
        <authorList>
            <person name="Zhong Y."/>
            <person name="Chen Y."/>
            <person name="Zheng D."/>
            <person name="Pang J."/>
            <person name="Liu Y."/>
            <person name="Luo S."/>
            <person name="Meng S."/>
            <person name="Qian L."/>
            <person name="Wei D."/>
            <person name="Dai S."/>
            <person name="Zhou R."/>
        </authorList>
    </citation>
    <scope>NUCLEOTIDE SEQUENCE [LARGE SCALE GENOMIC DNA]</scope>
    <source>
        <strain evidence="1">BV-YZ2020</strain>
    </source>
</reference>
<sequence length="104" mass="12206">MEQLSLWNIINTHAQSVLTMKVCNCMRWYILNDHIDVLMNIILCLCLLYIHLISIHASGLEPSFSSRFFFFMESKILFISLSINFALLFVHKNMHVPCDCKFPH</sequence>
<accession>A0ACB9LC16</accession>
<keyword evidence="2" id="KW-1185">Reference proteome</keyword>